<name>A0A151UFC4_CAJCA</name>
<dbReference type="Proteomes" id="UP000075243">
    <property type="component" value="Unassembled WGS sequence"/>
</dbReference>
<dbReference type="SUPFAM" id="SSF56672">
    <property type="entry name" value="DNA/RNA polymerases"/>
    <property type="match status" value="1"/>
</dbReference>
<evidence type="ECO:0000313" key="3">
    <source>
        <dbReference type="EMBL" id="KYP77948.1"/>
    </source>
</evidence>
<keyword evidence="1" id="KW-0511">Multifunctional enzyme</keyword>
<dbReference type="GO" id="GO:0003824">
    <property type="term" value="F:catalytic activity"/>
    <property type="evidence" value="ECO:0007669"/>
    <property type="project" value="UniProtKB-KW"/>
</dbReference>
<dbReference type="InterPro" id="IPR050951">
    <property type="entry name" value="Retrovirus_Pol_polyprotein"/>
</dbReference>
<comment type="caution">
    <text evidence="3">The sequence shown here is derived from an EMBL/GenBank/DDBJ whole genome shotgun (WGS) entry which is preliminary data.</text>
</comment>
<proteinExistence type="predicted"/>
<dbReference type="EMBL" id="AGCT01038069">
    <property type="protein sequence ID" value="KYP77948.1"/>
    <property type="molecule type" value="Genomic_DNA"/>
</dbReference>
<keyword evidence="4" id="KW-1185">Reference proteome</keyword>
<evidence type="ECO:0000256" key="1">
    <source>
        <dbReference type="ARBA" id="ARBA00023268"/>
    </source>
</evidence>
<dbReference type="AlphaFoldDB" id="A0A151UFC4"/>
<organism evidence="3 4">
    <name type="scientific">Cajanus cajan</name>
    <name type="common">Pigeon pea</name>
    <name type="synonym">Cajanus indicus</name>
    <dbReference type="NCBI Taxonomy" id="3821"/>
    <lineage>
        <taxon>Eukaryota</taxon>
        <taxon>Viridiplantae</taxon>
        <taxon>Streptophyta</taxon>
        <taxon>Embryophyta</taxon>
        <taxon>Tracheophyta</taxon>
        <taxon>Spermatophyta</taxon>
        <taxon>Magnoliopsida</taxon>
        <taxon>eudicotyledons</taxon>
        <taxon>Gunneridae</taxon>
        <taxon>Pentapetalae</taxon>
        <taxon>rosids</taxon>
        <taxon>fabids</taxon>
        <taxon>Fabales</taxon>
        <taxon>Fabaceae</taxon>
        <taxon>Papilionoideae</taxon>
        <taxon>50 kb inversion clade</taxon>
        <taxon>NPAAA clade</taxon>
        <taxon>indigoferoid/millettioid clade</taxon>
        <taxon>Phaseoleae</taxon>
        <taxon>Cajanus</taxon>
    </lineage>
</organism>
<dbReference type="InterPro" id="IPR043128">
    <property type="entry name" value="Rev_trsase/Diguanyl_cyclase"/>
</dbReference>
<feature type="domain" description="Reverse transcriptase/retrotransposon-derived protein RNase H-like" evidence="2">
    <location>
        <begin position="9"/>
        <end position="71"/>
    </location>
</feature>
<dbReference type="PANTHER" id="PTHR37984">
    <property type="entry name" value="PROTEIN CBG26694"/>
    <property type="match status" value="1"/>
</dbReference>
<dbReference type="InterPro" id="IPR041577">
    <property type="entry name" value="RT_RNaseH_2"/>
</dbReference>
<evidence type="ECO:0000313" key="4">
    <source>
        <dbReference type="Proteomes" id="UP000075243"/>
    </source>
</evidence>
<accession>A0A151UFC4</accession>
<protein>
    <submittedName>
        <fullName evidence="3">Retrovirus-related Pol polyprotein from transposon 17.6</fullName>
    </submittedName>
</protein>
<dbReference type="Gramene" id="C.cajan_43112.t">
    <property type="protein sequence ID" value="C.cajan_43112.t.cds1"/>
    <property type="gene ID" value="C.cajan_43112"/>
</dbReference>
<dbReference type="OMA" id="QGTEFIM"/>
<sequence length="72" mass="8164">MLKKNNFLWSNTAKLSFQQLKRNLTEAPVLGLPDFSKLFIVEMDASGLGIGAVLMQDQHPIAYISRHLNQQH</sequence>
<dbReference type="InterPro" id="IPR043502">
    <property type="entry name" value="DNA/RNA_pol_sf"/>
</dbReference>
<dbReference type="Pfam" id="PF17919">
    <property type="entry name" value="RT_RNaseH_2"/>
    <property type="match status" value="1"/>
</dbReference>
<dbReference type="PANTHER" id="PTHR37984:SF5">
    <property type="entry name" value="PROTEIN NYNRIN-LIKE"/>
    <property type="match status" value="1"/>
</dbReference>
<dbReference type="Gene3D" id="3.30.70.270">
    <property type="match status" value="1"/>
</dbReference>
<gene>
    <name evidence="3" type="ORF">KK1_046698</name>
</gene>
<evidence type="ECO:0000259" key="2">
    <source>
        <dbReference type="Pfam" id="PF17919"/>
    </source>
</evidence>
<reference evidence="3" key="1">
    <citation type="journal article" date="2012" name="Nat. Biotechnol.">
        <title>Draft genome sequence of pigeonpea (Cajanus cajan), an orphan legume crop of resource-poor farmers.</title>
        <authorList>
            <person name="Varshney R.K."/>
            <person name="Chen W."/>
            <person name="Li Y."/>
            <person name="Bharti A.K."/>
            <person name="Saxena R.K."/>
            <person name="Schlueter J.A."/>
            <person name="Donoghue M.T."/>
            <person name="Azam S."/>
            <person name="Fan G."/>
            <person name="Whaley A.M."/>
            <person name="Farmer A.D."/>
            <person name="Sheridan J."/>
            <person name="Iwata A."/>
            <person name="Tuteja R."/>
            <person name="Penmetsa R.V."/>
            <person name="Wu W."/>
            <person name="Upadhyaya H.D."/>
            <person name="Yang S.P."/>
            <person name="Shah T."/>
            <person name="Saxena K.B."/>
            <person name="Michael T."/>
            <person name="McCombie W.R."/>
            <person name="Yang B."/>
            <person name="Zhang G."/>
            <person name="Yang H."/>
            <person name="Wang J."/>
            <person name="Spillane C."/>
            <person name="Cook D.R."/>
            <person name="May G.D."/>
            <person name="Xu X."/>
            <person name="Jackson S.A."/>
        </authorList>
    </citation>
    <scope>NUCLEOTIDE SEQUENCE [LARGE SCALE GENOMIC DNA]</scope>
</reference>